<organism evidence="2 3">
    <name type="scientific">Vagococcus luciliae</name>
    <dbReference type="NCBI Taxonomy" id="2920380"/>
    <lineage>
        <taxon>Bacteria</taxon>
        <taxon>Bacillati</taxon>
        <taxon>Bacillota</taxon>
        <taxon>Bacilli</taxon>
        <taxon>Lactobacillales</taxon>
        <taxon>Enterococcaceae</taxon>
        <taxon>Vagococcus</taxon>
    </lineage>
</organism>
<evidence type="ECO:0008006" key="4">
    <source>
        <dbReference type="Google" id="ProtNLM"/>
    </source>
</evidence>
<gene>
    <name evidence="2" type="ORF">G314FT_20610</name>
</gene>
<dbReference type="EMBL" id="CP102451">
    <property type="protein sequence ID" value="UUV99892.1"/>
    <property type="molecule type" value="Genomic_DNA"/>
</dbReference>
<proteinExistence type="predicted"/>
<feature type="transmembrane region" description="Helical" evidence="1">
    <location>
        <begin position="251"/>
        <end position="268"/>
    </location>
</feature>
<accession>A0ABY5P2A4</accession>
<keyword evidence="1" id="KW-1133">Transmembrane helix</keyword>
<reference evidence="2" key="2">
    <citation type="submission" date="2022-08" db="EMBL/GenBank/DDBJ databases">
        <authorList>
            <person name="Poehlein A."/>
            <person name="Guzman J."/>
            <person name="Daniel R."/>
            <person name="Vilcinskas A."/>
        </authorList>
    </citation>
    <scope>NUCLEOTIDE SEQUENCE</scope>
    <source>
        <strain evidence="2">G314FT</strain>
    </source>
</reference>
<keyword evidence="1" id="KW-0812">Transmembrane</keyword>
<evidence type="ECO:0000256" key="1">
    <source>
        <dbReference type="SAM" id="Phobius"/>
    </source>
</evidence>
<feature type="transmembrane region" description="Helical" evidence="1">
    <location>
        <begin position="331"/>
        <end position="357"/>
    </location>
</feature>
<protein>
    <recommendedName>
        <fullName evidence="4">Polymerase</fullName>
    </recommendedName>
</protein>
<feature type="transmembrane region" description="Helical" evidence="1">
    <location>
        <begin position="184"/>
        <end position="201"/>
    </location>
</feature>
<reference evidence="2" key="1">
    <citation type="submission" date="2022-08" db="EMBL/GenBank/DDBJ databases">
        <title>Genome sequence of Vagococcus luciliae DSM 112651.</title>
        <authorList>
            <person name="Juan G."/>
            <person name="Anja P."/>
            <person name="Rolf D."/>
            <person name="Kampfer P."/>
            <person name="Vilcinskas A."/>
        </authorList>
    </citation>
    <scope>NUCLEOTIDE SEQUENCE</scope>
    <source>
        <strain evidence="2">G314FT</strain>
    </source>
</reference>
<evidence type="ECO:0000313" key="3">
    <source>
        <dbReference type="Proteomes" id="UP001058273"/>
    </source>
</evidence>
<keyword evidence="3" id="KW-1185">Reference proteome</keyword>
<feature type="transmembrane region" description="Helical" evidence="1">
    <location>
        <begin position="126"/>
        <end position="159"/>
    </location>
</feature>
<name>A0ABY5P2A4_9ENTE</name>
<feature type="transmembrane region" description="Helical" evidence="1">
    <location>
        <begin position="363"/>
        <end position="381"/>
    </location>
</feature>
<feature type="transmembrane region" description="Helical" evidence="1">
    <location>
        <begin position="37"/>
        <end position="56"/>
    </location>
</feature>
<feature type="transmembrane region" description="Helical" evidence="1">
    <location>
        <begin position="90"/>
        <end position="114"/>
    </location>
</feature>
<sequence>MKKPMINTCIISFFILSIFLADWRLSGYSGTENTLILNYFSDYLIIFSLPLLMYSVKKFYKNNLIFISVIFLCFLQNFIIHLFFDTSFSFSSGVVSMIKVGLYCYYFILLYSFIKANKYEIMIIEKLVWFATLFSILAFFIYVLQLISATNFLNVIWMYLRQDELSYFLGSSNLIRLRGLTNEPAHFGIINCFVLAVAYLNKIGYSIPFKKSIVLIVTTVLSFSLSSFPLLLGLILIKIFKTLDFKFLKSIKTYFFIIVSAGIFFSIWDKIYESIIARVFRVQNNRDNSAKMRLSGSWDYSLDYPFMGYGINNSPGLLFNNYAYILTELGLIPLAISIVFTIWLFFSNVFYGLYFIYFMFQQGGYLSIQFWCMVAILIFTAKRNSTNTI</sequence>
<feature type="transmembrane region" description="Helical" evidence="1">
    <location>
        <begin position="213"/>
        <end position="239"/>
    </location>
</feature>
<keyword evidence="1" id="KW-0472">Membrane</keyword>
<feature type="transmembrane region" description="Helical" evidence="1">
    <location>
        <begin position="63"/>
        <end position="84"/>
    </location>
</feature>
<evidence type="ECO:0000313" key="2">
    <source>
        <dbReference type="EMBL" id="UUV99892.1"/>
    </source>
</evidence>
<dbReference type="Proteomes" id="UP001058273">
    <property type="component" value="Chromosome"/>
</dbReference>